<proteinExistence type="predicted"/>
<dbReference type="Proteomes" id="UP000334380">
    <property type="component" value="Unassembled WGS sequence"/>
</dbReference>
<organism evidence="1 2">
    <name type="scientific">Pandoraea terrigena</name>
    <dbReference type="NCBI Taxonomy" id="2508292"/>
    <lineage>
        <taxon>Bacteria</taxon>
        <taxon>Pseudomonadati</taxon>
        <taxon>Pseudomonadota</taxon>
        <taxon>Betaproteobacteria</taxon>
        <taxon>Burkholderiales</taxon>
        <taxon>Burkholderiaceae</taxon>
        <taxon>Pandoraea</taxon>
    </lineage>
</organism>
<dbReference type="AlphaFoldDB" id="A0A5E4XD85"/>
<reference evidence="1 2" key="1">
    <citation type="submission" date="2019-08" db="EMBL/GenBank/DDBJ databases">
        <authorList>
            <person name="Peeters C."/>
        </authorList>
    </citation>
    <scope>NUCLEOTIDE SEQUENCE [LARGE SCALE GENOMIC DNA]</scope>
    <source>
        <strain evidence="1 2">LMG 31013</strain>
    </source>
</reference>
<accession>A0A5E4XD85</accession>
<evidence type="ECO:0000313" key="1">
    <source>
        <dbReference type="EMBL" id="VVE34304.1"/>
    </source>
</evidence>
<name>A0A5E4XD85_9BURK</name>
<sequence>MQSRQAVLQIPAKAYPASGRHNLGKLGSTKPVSAELRRPACNTNSGENLSCFRSVQARSLGNTKKIHATNTIEAPMLRAKLVVYRLVDDDLEMVFVALDYRGHGPNQFDVNELPADLDFLAVEYRQLLFVTAIGNM</sequence>
<dbReference type="EMBL" id="CABPRU010000011">
    <property type="protein sequence ID" value="VVE34304.1"/>
    <property type="molecule type" value="Genomic_DNA"/>
</dbReference>
<keyword evidence="2" id="KW-1185">Reference proteome</keyword>
<gene>
    <name evidence="1" type="ORF">PTE31013_03840</name>
</gene>
<evidence type="ECO:0000313" key="2">
    <source>
        <dbReference type="Proteomes" id="UP000334380"/>
    </source>
</evidence>
<protein>
    <submittedName>
        <fullName evidence="1">Uncharacterized protein</fullName>
    </submittedName>
</protein>